<dbReference type="InterPro" id="IPR036291">
    <property type="entry name" value="NAD(P)-bd_dom_sf"/>
</dbReference>
<name>A0A5M4FFM3_9ACTN</name>
<dbReference type="OrthoDB" id="9804774at2"/>
<reference evidence="3" key="1">
    <citation type="submission" date="2019-09" db="EMBL/GenBank/DDBJ databases">
        <authorList>
            <person name="Li J."/>
        </authorList>
    </citation>
    <scope>NUCLEOTIDE SEQUENCE [LARGE SCALE GENOMIC DNA]</scope>
    <source>
        <strain evidence="3">JCM 14732</strain>
    </source>
</reference>
<dbReference type="SUPFAM" id="SSF51735">
    <property type="entry name" value="NAD(P)-binding Rossmann-fold domains"/>
    <property type="match status" value="1"/>
</dbReference>
<dbReference type="PANTHER" id="PTHR42760">
    <property type="entry name" value="SHORT-CHAIN DEHYDROGENASES/REDUCTASES FAMILY MEMBER"/>
    <property type="match status" value="1"/>
</dbReference>
<dbReference type="InterPro" id="IPR020904">
    <property type="entry name" value="Sc_DH/Rdtase_CS"/>
</dbReference>
<dbReference type="PROSITE" id="PS00061">
    <property type="entry name" value="ADH_SHORT"/>
    <property type="match status" value="1"/>
</dbReference>
<dbReference type="Gene3D" id="3.40.50.720">
    <property type="entry name" value="NAD(P)-binding Rossmann-like Domain"/>
    <property type="match status" value="1"/>
</dbReference>
<sequence length="262" mass="26842">MWRLSPVAPSVDPMPTTHDLTVLRNTVSLVTGGASGLGAAVVSELASHGAHVVVLDPDAAAARELVGSIQHTGGSAEAVVADVRDADRLVWAVDLASSRGTLFSVVSNAGGWGGLTSHYPDASPDDWLSVLELNLVAPMRLLQLARTAVVDGGAVVQVSSSAGIESSRYASPEYAVSKAGIVRLTSAVGGWTSPRVSCVVPGWIALPRARAELAALDPEDRLSAPPLVPVGEVTDEIVRLITDPSSGGQVVVLDGSSPARPV</sequence>
<dbReference type="EMBL" id="SDPQ02000002">
    <property type="protein sequence ID" value="KAA1398102.1"/>
    <property type="molecule type" value="Genomic_DNA"/>
</dbReference>
<dbReference type="AlphaFoldDB" id="A0A5M4FFM3"/>
<dbReference type="Proteomes" id="UP000380867">
    <property type="component" value="Unassembled WGS sequence"/>
</dbReference>
<dbReference type="GO" id="GO:0006633">
    <property type="term" value="P:fatty acid biosynthetic process"/>
    <property type="evidence" value="ECO:0007669"/>
    <property type="project" value="TreeGrafter"/>
</dbReference>
<protein>
    <submittedName>
        <fullName evidence="3">SDR family NAD(P)-dependent oxidoreductase</fullName>
    </submittedName>
</protein>
<dbReference type="GO" id="GO:0016616">
    <property type="term" value="F:oxidoreductase activity, acting on the CH-OH group of donors, NAD or NADP as acceptor"/>
    <property type="evidence" value="ECO:0007669"/>
    <property type="project" value="TreeGrafter"/>
</dbReference>
<gene>
    <name evidence="3" type="ORF">ESP70_012300</name>
</gene>
<organism evidence="3 4">
    <name type="scientific">Aeromicrobium ginsengisoli</name>
    <dbReference type="NCBI Taxonomy" id="363867"/>
    <lineage>
        <taxon>Bacteria</taxon>
        <taxon>Bacillati</taxon>
        <taxon>Actinomycetota</taxon>
        <taxon>Actinomycetes</taxon>
        <taxon>Propionibacteriales</taxon>
        <taxon>Nocardioidaceae</taxon>
        <taxon>Aeromicrobium</taxon>
    </lineage>
</organism>
<dbReference type="GO" id="GO:0048038">
    <property type="term" value="F:quinone binding"/>
    <property type="evidence" value="ECO:0007669"/>
    <property type="project" value="TreeGrafter"/>
</dbReference>
<comment type="similarity">
    <text evidence="1">Belongs to the short-chain dehydrogenases/reductases (SDR) family.</text>
</comment>
<dbReference type="PRINTS" id="PR00081">
    <property type="entry name" value="GDHRDH"/>
</dbReference>
<evidence type="ECO:0000256" key="2">
    <source>
        <dbReference type="ARBA" id="ARBA00023002"/>
    </source>
</evidence>
<keyword evidence="2" id="KW-0560">Oxidoreductase</keyword>
<comment type="caution">
    <text evidence="3">The sequence shown here is derived from an EMBL/GenBank/DDBJ whole genome shotgun (WGS) entry which is preliminary data.</text>
</comment>
<evidence type="ECO:0000313" key="3">
    <source>
        <dbReference type="EMBL" id="KAA1398102.1"/>
    </source>
</evidence>
<accession>A0A5M4FFM3</accession>
<evidence type="ECO:0000256" key="1">
    <source>
        <dbReference type="ARBA" id="ARBA00006484"/>
    </source>
</evidence>
<dbReference type="InterPro" id="IPR002347">
    <property type="entry name" value="SDR_fam"/>
</dbReference>
<dbReference type="Pfam" id="PF00106">
    <property type="entry name" value="adh_short"/>
    <property type="match status" value="1"/>
</dbReference>
<evidence type="ECO:0000313" key="4">
    <source>
        <dbReference type="Proteomes" id="UP000380867"/>
    </source>
</evidence>
<proteinExistence type="inferred from homology"/>
<keyword evidence="4" id="KW-1185">Reference proteome</keyword>
<dbReference type="PANTHER" id="PTHR42760:SF133">
    <property type="entry name" value="3-OXOACYL-[ACYL-CARRIER-PROTEIN] REDUCTASE"/>
    <property type="match status" value="1"/>
</dbReference>